<keyword evidence="4 8" id="KW-0812">Transmembrane</keyword>
<keyword evidence="3 9" id="KW-0808">Transferase</keyword>
<feature type="transmembrane region" description="Helical" evidence="8">
    <location>
        <begin position="6"/>
        <end position="26"/>
    </location>
</feature>
<feature type="transmembrane region" description="Helical" evidence="8">
    <location>
        <begin position="184"/>
        <end position="202"/>
    </location>
</feature>
<feature type="transmembrane region" description="Helical" evidence="8">
    <location>
        <begin position="214"/>
        <end position="230"/>
    </location>
</feature>
<accession>A0A5E7UZQ6</accession>
<feature type="transmembrane region" description="Helical" evidence="8">
    <location>
        <begin position="159"/>
        <end position="178"/>
    </location>
</feature>
<evidence type="ECO:0000256" key="1">
    <source>
        <dbReference type="ARBA" id="ARBA00004651"/>
    </source>
</evidence>
<comment type="subcellular location">
    <subcellularLocation>
        <location evidence="1">Cell membrane</location>
        <topology evidence="1">Multi-pass membrane protein</topology>
    </subcellularLocation>
</comment>
<evidence type="ECO:0000256" key="8">
    <source>
        <dbReference type="SAM" id="Phobius"/>
    </source>
</evidence>
<dbReference type="Pfam" id="PF00953">
    <property type="entry name" value="Glycos_transf_4"/>
    <property type="match status" value="1"/>
</dbReference>
<proteinExistence type="predicted"/>
<feature type="transmembrane region" description="Helical" evidence="8">
    <location>
        <begin position="236"/>
        <end position="255"/>
    </location>
</feature>
<dbReference type="GO" id="GO:0036380">
    <property type="term" value="F:UDP-N-acetylglucosamine-undecaprenyl-phosphate N-acetylglucosaminephosphotransferase activity"/>
    <property type="evidence" value="ECO:0007669"/>
    <property type="project" value="UniProtKB-EC"/>
</dbReference>
<dbReference type="Proteomes" id="UP000326452">
    <property type="component" value="Unassembled WGS sequence"/>
</dbReference>
<dbReference type="GO" id="GO:0005886">
    <property type="term" value="C:plasma membrane"/>
    <property type="evidence" value="ECO:0007669"/>
    <property type="project" value="UniProtKB-SubCell"/>
</dbReference>
<dbReference type="GO" id="GO:0046872">
    <property type="term" value="F:metal ion binding"/>
    <property type="evidence" value="ECO:0007669"/>
    <property type="project" value="UniProtKB-KW"/>
</dbReference>
<gene>
    <name evidence="9" type="primary">tagO</name>
    <name evidence="9" type="ORF">PS941_04343</name>
</gene>
<comment type="cofactor">
    <cofactor evidence="7">
        <name>Mg(2+)</name>
        <dbReference type="ChEBI" id="CHEBI:18420"/>
    </cofactor>
</comment>
<dbReference type="PANTHER" id="PTHR22926">
    <property type="entry name" value="PHOSPHO-N-ACETYLMURAMOYL-PENTAPEPTIDE-TRANSFERASE"/>
    <property type="match status" value="1"/>
</dbReference>
<keyword evidence="7" id="KW-0460">Magnesium</keyword>
<reference evidence="9 10" key="1">
    <citation type="submission" date="2019-09" db="EMBL/GenBank/DDBJ databases">
        <authorList>
            <person name="Chandra G."/>
            <person name="Truman W A."/>
        </authorList>
    </citation>
    <scope>NUCLEOTIDE SEQUENCE [LARGE SCALE GENOMIC DNA]</scope>
    <source>
        <strain evidence="9">PS941</strain>
    </source>
</reference>
<dbReference type="PANTHER" id="PTHR22926:SF3">
    <property type="entry name" value="UNDECAPRENYL-PHOSPHATE ALPHA-N-ACETYLGLUCOSAMINYL 1-PHOSPHATE TRANSFERASE"/>
    <property type="match status" value="1"/>
</dbReference>
<feature type="transmembrane region" description="Helical" evidence="8">
    <location>
        <begin position="71"/>
        <end position="90"/>
    </location>
</feature>
<dbReference type="RefSeq" id="WP_150694165.1">
    <property type="nucleotide sequence ID" value="NZ_CABVJC010000008.1"/>
</dbReference>
<dbReference type="EC" id="2.7.8.33" evidence="9"/>
<keyword evidence="6 8" id="KW-0472">Membrane</keyword>
<feature type="transmembrane region" description="Helical" evidence="8">
    <location>
        <begin position="47"/>
        <end position="65"/>
    </location>
</feature>
<keyword evidence="2" id="KW-1003">Cell membrane</keyword>
<dbReference type="InterPro" id="IPR000715">
    <property type="entry name" value="Glycosyl_transferase_4"/>
</dbReference>
<evidence type="ECO:0000313" key="9">
    <source>
        <dbReference type="EMBL" id="VVQ16089.1"/>
    </source>
</evidence>
<evidence type="ECO:0000313" key="10">
    <source>
        <dbReference type="Proteomes" id="UP000326452"/>
    </source>
</evidence>
<evidence type="ECO:0000256" key="2">
    <source>
        <dbReference type="ARBA" id="ARBA00022475"/>
    </source>
</evidence>
<feature type="binding site" evidence="7">
    <location>
        <position position="151"/>
    </location>
    <ligand>
        <name>Mg(2+)</name>
        <dbReference type="ChEBI" id="CHEBI:18420"/>
    </ligand>
</feature>
<sequence length="343" mass="37177">MILALIFVAIFVFSWVLTLWLRRYALSSSLIDVPNARSSHSVPTPRGGGVAVVVSFCCGLLAFFALSLVNQAQLCALLGAGGLVAVIGFADDHGHLAARWRLAGHFIAGAWALFWLNGLAPVTLFGSVMHLGILGDLAALVYLVWMLNLYNFMDGIDGLASVEAICACIGSALVFWFAGYDDLVWAPSLLAVAVLGFFCWNFPPAKIFMGDAGSGYLGITLAVISLIAAWESPNLLFVWLIMLGVFVVDATWTLLRRLVRGEAVYQAHRSHAYQYASRKFNSHKKVTLAIALINLLWLWPIALFVGLSWLDPLIGVLVAYMPLIGVACYFRAGSLGENAINHG</sequence>
<dbReference type="EMBL" id="CABVJC010000008">
    <property type="protein sequence ID" value="VVQ16089.1"/>
    <property type="molecule type" value="Genomic_DNA"/>
</dbReference>
<dbReference type="GO" id="GO:0009103">
    <property type="term" value="P:lipopolysaccharide biosynthetic process"/>
    <property type="evidence" value="ECO:0007669"/>
    <property type="project" value="TreeGrafter"/>
</dbReference>
<feature type="transmembrane region" description="Helical" evidence="8">
    <location>
        <begin position="286"/>
        <end position="307"/>
    </location>
</feature>
<evidence type="ECO:0000256" key="7">
    <source>
        <dbReference type="PIRSR" id="PIRSR600715-1"/>
    </source>
</evidence>
<name>A0A5E7UZQ6_PSEFL</name>
<feature type="transmembrane region" description="Helical" evidence="8">
    <location>
        <begin position="313"/>
        <end position="332"/>
    </location>
</feature>
<keyword evidence="5 8" id="KW-1133">Transmembrane helix</keyword>
<feature type="binding site" evidence="7">
    <location>
        <position position="211"/>
    </location>
    <ligand>
        <name>Mg(2+)</name>
        <dbReference type="ChEBI" id="CHEBI:18420"/>
    </ligand>
</feature>
<dbReference type="AlphaFoldDB" id="A0A5E7UZQ6"/>
<protein>
    <submittedName>
        <fullName evidence="9">Putative undecaprenyl-phosphate N-acetylglucosaminyl 1-phosphate transferase</fullName>
        <ecNumber evidence="9">2.7.8.33</ecNumber>
    </submittedName>
</protein>
<evidence type="ECO:0000256" key="3">
    <source>
        <dbReference type="ARBA" id="ARBA00022679"/>
    </source>
</evidence>
<dbReference type="CDD" id="cd06854">
    <property type="entry name" value="GT_WbpL_WbcO_like"/>
    <property type="match status" value="1"/>
</dbReference>
<evidence type="ECO:0000256" key="4">
    <source>
        <dbReference type="ARBA" id="ARBA00022692"/>
    </source>
</evidence>
<keyword evidence="7" id="KW-0479">Metal-binding</keyword>
<dbReference type="GO" id="GO:0044038">
    <property type="term" value="P:cell wall macromolecule biosynthetic process"/>
    <property type="evidence" value="ECO:0007669"/>
    <property type="project" value="TreeGrafter"/>
</dbReference>
<organism evidence="9 10">
    <name type="scientific">Pseudomonas fluorescens</name>
    <dbReference type="NCBI Taxonomy" id="294"/>
    <lineage>
        <taxon>Bacteria</taxon>
        <taxon>Pseudomonadati</taxon>
        <taxon>Pseudomonadota</taxon>
        <taxon>Gammaproteobacteria</taxon>
        <taxon>Pseudomonadales</taxon>
        <taxon>Pseudomonadaceae</taxon>
        <taxon>Pseudomonas</taxon>
    </lineage>
</organism>
<dbReference type="OrthoDB" id="9783652at2"/>
<dbReference type="GO" id="GO:0071555">
    <property type="term" value="P:cell wall organization"/>
    <property type="evidence" value="ECO:0007669"/>
    <property type="project" value="TreeGrafter"/>
</dbReference>
<feature type="transmembrane region" description="Helical" evidence="8">
    <location>
        <begin position="128"/>
        <end position="147"/>
    </location>
</feature>
<evidence type="ECO:0000256" key="6">
    <source>
        <dbReference type="ARBA" id="ARBA00023136"/>
    </source>
</evidence>
<evidence type="ECO:0000256" key="5">
    <source>
        <dbReference type="ARBA" id="ARBA00022989"/>
    </source>
</evidence>
<feature type="transmembrane region" description="Helical" evidence="8">
    <location>
        <begin position="102"/>
        <end position="122"/>
    </location>
</feature>